<evidence type="ECO:0000313" key="3">
    <source>
        <dbReference type="Proteomes" id="UP000299102"/>
    </source>
</evidence>
<feature type="region of interest" description="Disordered" evidence="1">
    <location>
        <begin position="58"/>
        <end position="87"/>
    </location>
</feature>
<organism evidence="2 3">
    <name type="scientific">Eumeta variegata</name>
    <name type="common">Bagworm moth</name>
    <name type="synonym">Eumeta japonica</name>
    <dbReference type="NCBI Taxonomy" id="151549"/>
    <lineage>
        <taxon>Eukaryota</taxon>
        <taxon>Metazoa</taxon>
        <taxon>Ecdysozoa</taxon>
        <taxon>Arthropoda</taxon>
        <taxon>Hexapoda</taxon>
        <taxon>Insecta</taxon>
        <taxon>Pterygota</taxon>
        <taxon>Neoptera</taxon>
        <taxon>Endopterygota</taxon>
        <taxon>Lepidoptera</taxon>
        <taxon>Glossata</taxon>
        <taxon>Ditrysia</taxon>
        <taxon>Tineoidea</taxon>
        <taxon>Psychidae</taxon>
        <taxon>Oiketicinae</taxon>
        <taxon>Eumeta</taxon>
    </lineage>
</organism>
<accession>A0A4C1YQH2</accession>
<comment type="caution">
    <text evidence="2">The sequence shown here is derived from an EMBL/GenBank/DDBJ whole genome shotgun (WGS) entry which is preliminary data.</text>
</comment>
<gene>
    <name evidence="2" type="ORF">EVAR_24117_1</name>
</gene>
<keyword evidence="3" id="KW-1185">Reference proteome</keyword>
<dbReference type="Proteomes" id="UP000299102">
    <property type="component" value="Unassembled WGS sequence"/>
</dbReference>
<protein>
    <submittedName>
        <fullName evidence="2">Uncharacterized protein</fullName>
    </submittedName>
</protein>
<sequence>MDLAEIAHEAYDSRTPAIQMAMTVLSASETVTEISSRNKIKKIFQGTPRSICDATSLRKANGSSSRDATGSTMIRDVLSGMRRRDRS</sequence>
<reference evidence="2 3" key="1">
    <citation type="journal article" date="2019" name="Commun. Biol.">
        <title>The bagworm genome reveals a unique fibroin gene that provides high tensile strength.</title>
        <authorList>
            <person name="Kono N."/>
            <person name="Nakamura H."/>
            <person name="Ohtoshi R."/>
            <person name="Tomita M."/>
            <person name="Numata K."/>
            <person name="Arakawa K."/>
        </authorList>
    </citation>
    <scope>NUCLEOTIDE SEQUENCE [LARGE SCALE GENOMIC DNA]</scope>
</reference>
<dbReference type="AlphaFoldDB" id="A0A4C1YQH2"/>
<name>A0A4C1YQH2_EUMVA</name>
<evidence type="ECO:0000313" key="2">
    <source>
        <dbReference type="EMBL" id="GBP77400.1"/>
    </source>
</evidence>
<feature type="compositionally biased region" description="Polar residues" evidence="1">
    <location>
        <begin position="61"/>
        <end position="72"/>
    </location>
</feature>
<dbReference type="EMBL" id="BGZK01001330">
    <property type="protein sequence ID" value="GBP77400.1"/>
    <property type="molecule type" value="Genomic_DNA"/>
</dbReference>
<proteinExistence type="predicted"/>
<evidence type="ECO:0000256" key="1">
    <source>
        <dbReference type="SAM" id="MobiDB-lite"/>
    </source>
</evidence>